<dbReference type="EMBL" id="LAZR01024890">
    <property type="protein sequence ID" value="KKL73668.1"/>
    <property type="molecule type" value="Genomic_DNA"/>
</dbReference>
<gene>
    <name evidence="1" type="ORF">LCGC14_2072600</name>
</gene>
<name>A0A0F9EHU1_9ZZZZ</name>
<accession>A0A0F9EHU1</accession>
<dbReference type="AlphaFoldDB" id="A0A0F9EHU1"/>
<organism evidence="1">
    <name type="scientific">marine sediment metagenome</name>
    <dbReference type="NCBI Taxonomy" id="412755"/>
    <lineage>
        <taxon>unclassified sequences</taxon>
        <taxon>metagenomes</taxon>
        <taxon>ecological metagenomes</taxon>
    </lineage>
</organism>
<proteinExistence type="predicted"/>
<protein>
    <submittedName>
        <fullName evidence="1">Uncharacterized protein</fullName>
    </submittedName>
</protein>
<sequence length="58" mass="7455">MRHIKKIISMWILLLLRNRNFRLREEGKLPDKWYWADIEIFRREVKKEVFKWQIQKLN</sequence>
<reference evidence="1" key="1">
    <citation type="journal article" date="2015" name="Nature">
        <title>Complex archaea that bridge the gap between prokaryotes and eukaryotes.</title>
        <authorList>
            <person name="Spang A."/>
            <person name="Saw J.H."/>
            <person name="Jorgensen S.L."/>
            <person name="Zaremba-Niedzwiedzka K."/>
            <person name="Martijn J."/>
            <person name="Lind A.E."/>
            <person name="van Eijk R."/>
            <person name="Schleper C."/>
            <person name="Guy L."/>
            <person name="Ettema T.J."/>
        </authorList>
    </citation>
    <scope>NUCLEOTIDE SEQUENCE</scope>
</reference>
<evidence type="ECO:0000313" key="1">
    <source>
        <dbReference type="EMBL" id="KKL73668.1"/>
    </source>
</evidence>
<comment type="caution">
    <text evidence="1">The sequence shown here is derived from an EMBL/GenBank/DDBJ whole genome shotgun (WGS) entry which is preliminary data.</text>
</comment>